<dbReference type="GO" id="GO:0008168">
    <property type="term" value="F:methyltransferase activity"/>
    <property type="evidence" value="ECO:0007669"/>
    <property type="project" value="UniProtKB-KW"/>
</dbReference>
<dbReference type="Gene3D" id="3.40.50.150">
    <property type="entry name" value="Vaccinia Virus protein VP39"/>
    <property type="match status" value="1"/>
</dbReference>
<keyword evidence="2" id="KW-1185">Reference proteome</keyword>
<dbReference type="Pfam" id="PF13489">
    <property type="entry name" value="Methyltransf_23"/>
    <property type="match status" value="1"/>
</dbReference>
<gene>
    <name evidence="1" type="ORF">PFY00_12050</name>
</gene>
<sequence>MTEAAFWDKIAEKYASDPIENLEGYHKTRDMIVDRLKPEHRVLELGCGTGSTALEIAKHVQDYLATDLSPKMIEIANAKRDAETPEHLRFAVADGAGLPDFSPDVVLALNLIHLVPNADAMIQKIFDRLPQGGLFIAKTACLRDGPWYLAVMIPLMRLIGKAPHVSIFSQVELTDRLQKAGFVIDETLLQKGTAPRLFTIARKP</sequence>
<dbReference type="Proteomes" id="UP001210720">
    <property type="component" value="Unassembled WGS sequence"/>
</dbReference>
<comment type="caution">
    <text evidence="1">The sequence shown here is derived from an EMBL/GenBank/DDBJ whole genome shotgun (WGS) entry which is preliminary data.</text>
</comment>
<dbReference type="SUPFAM" id="SSF53335">
    <property type="entry name" value="S-adenosyl-L-methionine-dependent methyltransferases"/>
    <property type="match status" value="1"/>
</dbReference>
<evidence type="ECO:0000313" key="1">
    <source>
        <dbReference type="EMBL" id="MDA7425462.1"/>
    </source>
</evidence>
<dbReference type="GO" id="GO:0032259">
    <property type="term" value="P:methylation"/>
    <property type="evidence" value="ECO:0007669"/>
    <property type="project" value="UniProtKB-KW"/>
</dbReference>
<dbReference type="PANTHER" id="PTHR43861">
    <property type="entry name" value="TRANS-ACONITATE 2-METHYLTRANSFERASE-RELATED"/>
    <property type="match status" value="1"/>
</dbReference>
<organism evidence="1 2">
    <name type="scientific">Thalassococcus lentus</name>
    <dbReference type="NCBI Taxonomy" id="1210524"/>
    <lineage>
        <taxon>Bacteria</taxon>
        <taxon>Pseudomonadati</taxon>
        <taxon>Pseudomonadota</taxon>
        <taxon>Alphaproteobacteria</taxon>
        <taxon>Rhodobacterales</taxon>
        <taxon>Roseobacteraceae</taxon>
        <taxon>Thalassococcus</taxon>
    </lineage>
</organism>
<reference evidence="1 2" key="1">
    <citation type="submission" date="2023-01" db="EMBL/GenBank/DDBJ databases">
        <title>Thalassococcus onchidii sp. nov., isolated from a marine invertebrate from the South China Sea.</title>
        <authorList>
            <person name="Xu S."/>
            <person name="Liu Z."/>
            <person name="Xu Y."/>
        </authorList>
    </citation>
    <scope>NUCLEOTIDE SEQUENCE [LARGE SCALE GENOMIC DNA]</scope>
    <source>
        <strain evidence="1 2">KCTC 32084</strain>
    </source>
</reference>
<dbReference type="RefSeq" id="WP_271432800.1">
    <property type="nucleotide sequence ID" value="NZ_JAQIOY010000003.1"/>
</dbReference>
<keyword evidence="1" id="KW-0808">Transferase</keyword>
<accession>A0ABT4XU60</accession>
<dbReference type="EMBL" id="JAQIOY010000003">
    <property type="protein sequence ID" value="MDA7425462.1"/>
    <property type="molecule type" value="Genomic_DNA"/>
</dbReference>
<keyword evidence="1" id="KW-0489">Methyltransferase</keyword>
<name>A0ABT4XU60_9RHOB</name>
<dbReference type="InterPro" id="IPR029063">
    <property type="entry name" value="SAM-dependent_MTases_sf"/>
</dbReference>
<protein>
    <submittedName>
        <fullName evidence="1">Class I SAM-dependent methyltransferase</fullName>
    </submittedName>
</protein>
<dbReference type="CDD" id="cd02440">
    <property type="entry name" value="AdoMet_MTases"/>
    <property type="match status" value="1"/>
</dbReference>
<proteinExistence type="predicted"/>
<evidence type="ECO:0000313" key="2">
    <source>
        <dbReference type="Proteomes" id="UP001210720"/>
    </source>
</evidence>